<feature type="transmembrane region" description="Helical" evidence="7">
    <location>
        <begin position="278"/>
        <end position="300"/>
    </location>
</feature>
<evidence type="ECO:0000256" key="4">
    <source>
        <dbReference type="ARBA" id="ARBA00022989"/>
    </source>
</evidence>
<dbReference type="PANTHER" id="PTHR43791">
    <property type="entry name" value="PERMEASE-RELATED"/>
    <property type="match status" value="1"/>
</dbReference>
<dbReference type="PANTHER" id="PTHR43791:SF67">
    <property type="entry name" value="TRANSPORTER, PUTATIVE (AFU_ORTHOLOGUE AFUA_3G04010)-RELATED"/>
    <property type="match status" value="1"/>
</dbReference>
<keyword evidence="2" id="KW-0813">Transport</keyword>
<accession>A0AAW0CAJ4</accession>
<proteinExistence type="predicted"/>
<keyword evidence="3 7" id="KW-0812">Transmembrane</keyword>
<dbReference type="InterPro" id="IPR011701">
    <property type="entry name" value="MFS"/>
</dbReference>
<feature type="transmembrane region" description="Helical" evidence="7">
    <location>
        <begin position="12"/>
        <end position="32"/>
    </location>
</feature>
<evidence type="ECO:0000256" key="1">
    <source>
        <dbReference type="ARBA" id="ARBA00004141"/>
    </source>
</evidence>
<feature type="compositionally biased region" description="Basic and acidic residues" evidence="6">
    <location>
        <begin position="78"/>
        <end position="87"/>
    </location>
</feature>
<feature type="transmembrane region" description="Helical" evidence="7">
    <location>
        <begin position="122"/>
        <end position="141"/>
    </location>
</feature>
<gene>
    <name evidence="8" type="ORF">VNI00_011450</name>
</gene>
<feature type="region of interest" description="Disordered" evidence="6">
    <location>
        <begin position="65"/>
        <end position="102"/>
    </location>
</feature>
<feature type="transmembrane region" description="Helical" evidence="7">
    <location>
        <begin position="245"/>
        <end position="266"/>
    </location>
</feature>
<name>A0AAW0CAJ4_9AGAR</name>
<keyword evidence="4 7" id="KW-1133">Transmembrane helix</keyword>
<evidence type="ECO:0000256" key="2">
    <source>
        <dbReference type="ARBA" id="ARBA00022448"/>
    </source>
</evidence>
<dbReference type="FunFam" id="1.20.1250.20:FF:000068">
    <property type="entry name" value="MFS general substrate transporter"/>
    <property type="match status" value="1"/>
</dbReference>
<reference evidence="8 9" key="1">
    <citation type="submission" date="2024-01" db="EMBL/GenBank/DDBJ databases">
        <title>A draft genome for a cacao thread blight-causing isolate of Paramarasmius palmivorus.</title>
        <authorList>
            <person name="Baruah I.K."/>
            <person name="Bukari Y."/>
            <person name="Amoako-Attah I."/>
            <person name="Meinhardt L.W."/>
            <person name="Bailey B.A."/>
            <person name="Cohen S.P."/>
        </authorList>
    </citation>
    <scope>NUCLEOTIDE SEQUENCE [LARGE SCALE GENOMIC DNA]</scope>
    <source>
        <strain evidence="8 9">GH-12</strain>
    </source>
</reference>
<protein>
    <recommendedName>
        <fullName evidence="10">MFS general substrate transporter</fullName>
    </recommendedName>
</protein>
<keyword evidence="9" id="KW-1185">Reference proteome</keyword>
<keyword evidence="5 7" id="KW-0472">Membrane</keyword>
<dbReference type="InterPro" id="IPR036259">
    <property type="entry name" value="MFS_trans_sf"/>
</dbReference>
<comment type="subcellular location">
    <subcellularLocation>
        <location evidence="1">Membrane</location>
        <topology evidence="1">Multi-pass membrane protein</topology>
    </subcellularLocation>
</comment>
<dbReference type="GO" id="GO:0022857">
    <property type="term" value="F:transmembrane transporter activity"/>
    <property type="evidence" value="ECO:0007669"/>
    <property type="project" value="InterPro"/>
</dbReference>
<organism evidence="8 9">
    <name type="scientific">Paramarasmius palmivorus</name>
    <dbReference type="NCBI Taxonomy" id="297713"/>
    <lineage>
        <taxon>Eukaryota</taxon>
        <taxon>Fungi</taxon>
        <taxon>Dikarya</taxon>
        <taxon>Basidiomycota</taxon>
        <taxon>Agaricomycotina</taxon>
        <taxon>Agaricomycetes</taxon>
        <taxon>Agaricomycetidae</taxon>
        <taxon>Agaricales</taxon>
        <taxon>Marasmiineae</taxon>
        <taxon>Marasmiaceae</taxon>
        <taxon>Paramarasmius</taxon>
    </lineage>
</organism>
<dbReference type="Pfam" id="PF07690">
    <property type="entry name" value="MFS_1"/>
    <property type="match status" value="1"/>
</dbReference>
<feature type="transmembrane region" description="Helical" evidence="7">
    <location>
        <begin position="212"/>
        <end position="233"/>
    </location>
</feature>
<evidence type="ECO:0000313" key="8">
    <source>
        <dbReference type="EMBL" id="KAK7036784.1"/>
    </source>
</evidence>
<feature type="transmembrane region" description="Helical" evidence="7">
    <location>
        <begin position="185"/>
        <end position="206"/>
    </location>
</feature>
<dbReference type="Proteomes" id="UP001383192">
    <property type="component" value="Unassembled WGS sequence"/>
</dbReference>
<dbReference type="Gene3D" id="1.20.1250.20">
    <property type="entry name" value="MFS general substrate transporter like domains"/>
    <property type="match status" value="1"/>
</dbReference>
<dbReference type="GO" id="GO:0016020">
    <property type="term" value="C:membrane"/>
    <property type="evidence" value="ECO:0007669"/>
    <property type="project" value="UniProtKB-SubCell"/>
</dbReference>
<dbReference type="EMBL" id="JAYKXP010000049">
    <property type="protein sequence ID" value="KAK7036784.1"/>
    <property type="molecule type" value="Genomic_DNA"/>
</dbReference>
<sequence>MEGVGGLSGWRWIFILEGMATVLLAGVAAIFLPATLSTAKFFTEEEREFAVKRFRSDNVATTTTDVLKDRSSSTSLSEKQDDSRLEEAQPSPQPFTPAPVNQEEEAFEWREVRRGMRDIQTWLTGIAYFGLIVSLYSYSLFLPTIVTGLGYSGSEAQLHTVPPYVPAAVLTVVVAFLSDRLHWRGPFILICLPIAIAGYILAITATTNSARYAAVFLMAAGVYPSGPCILSILPNNSSGHFKKATTTALQLAVANCGGFVATFAYTQDQAPRYIKGHSISLAFLILAWVLIAFNVLYCKWENKARAEGRRQKNLIEYQELWEAGKTRAPIGDRHPDFRFTL</sequence>
<evidence type="ECO:0000256" key="5">
    <source>
        <dbReference type="ARBA" id="ARBA00023136"/>
    </source>
</evidence>
<feature type="transmembrane region" description="Helical" evidence="7">
    <location>
        <begin position="161"/>
        <end position="178"/>
    </location>
</feature>
<evidence type="ECO:0008006" key="10">
    <source>
        <dbReference type="Google" id="ProtNLM"/>
    </source>
</evidence>
<evidence type="ECO:0000256" key="6">
    <source>
        <dbReference type="SAM" id="MobiDB-lite"/>
    </source>
</evidence>
<comment type="caution">
    <text evidence="8">The sequence shown here is derived from an EMBL/GenBank/DDBJ whole genome shotgun (WGS) entry which is preliminary data.</text>
</comment>
<dbReference type="AlphaFoldDB" id="A0AAW0CAJ4"/>
<evidence type="ECO:0000313" key="9">
    <source>
        <dbReference type="Proteomes" id="UP001383192"/>
    </source>
</evidence>
<dbReference type="SUPFAM" id="SSF103473">
    <property type="entry name" value="MFS general substrate transporter"/>
    <property type="match status" value="1"/>
</dbReference>
<evidence type="ECO:0000256" key="7">
    <source>
        <dbReference type="SAM" id="Phobius"/>
    </source>
</evidence>
<evidence type="ECO:0000256" key="3">
    <source>
        <dbReference type="ARBA" id="ARBA00022692"/>
    </source>
</evidence>